<dbReference type="Proteomes" id="UP000317935">
    <property type="component" value="Chromosome"/>
</dbReference>
<accession>A0A6J4CWA9</accession>
<organism evidence="1 2">
    <name type="scientific">Helicobacter suis</name>
    <dbReference type="NCBI Taxonomy" id="104628"/>
    <lineage>
        <taxon>Bacteria</taxon>
        <taxon>Pseudomonadati</taxon>
        <taxon>Campylobacterota</taxon>
        <taxon>Epsilonproteobacteria</taxon>
        <taxon>Campylobacterales</taxon>
        <taxon>Helicobacteraceae</taxon>
        <taxon>Helicobacter</taxon>
    </lineage>
</organism>
<name>A0A6J4CWA9_9HELI</name>
<evidence type="ECO:0000313" key="1">
    <source>
        <dbReference type="EMBL" id="BCD69641.1"/>
    </source>
</evidence>
<dbReference type="EMBL" id="AP019774">
    <property type="protein sequence ID" value="BCD69641.1"/>
    <property type="molecule type" value="Genomic_DNA"/>
</dbReference>
<dbReference type="OrthoDB" id="5321171at2"/>
<proteinExistence type="predicted"/>
<dbReference type="RefSeq" id="WP_064430217.1">
    <property type="nucleotide sequence ID" value="NZ_AP019774.1"/>
</dbReference>
<dbReference type="AlphaFoldDB" id="A0A6J4CWA9"/>
<sequence length="256" mass="29689">MPYTRKIIKPNLNSKDLKQLQNANIQYSKKTKEHYFKYTQDIDYKLFNIALLCDEHGTSFYGSFGAKQLFFLIAKIALQAKSNKIALDRHYAHYALQIVPRTLNLNLNILQDKGFIKLIKGKHRYTYIYLNDYRQIKGYTDTGINKRANIPTPFFLAILAYAKKIVQALKEVAFKIKGRHGLFTLKSTKDKGRMRRFNDVILEFSPLDDPNTTIFITYEQLTGKQIPNMKCFYQLAIVKKNLIEALKSQMVLGEAA</sequence>
<reference evidence="1 2" key="1">
    <citation type="submission" date="2019-06" db="EMBL/GenBank/DDBJ databases">
        <title>Complete genome sequence of Helicobacter suis SNTW101c.</title>
        <authorList>
            <person name="Rimbara E."/>
            <person name="Suzuki M."/>
            <person name="Matsui H."/>
            <person name="Nakamura M."/>
            <person name="Mori S."/>
            <person name="Shibayama K."/>
        </authorList>
    </citation>
    <scope>NUCLEOTIDE SEQUENCE [LARGE SCALE GENOMIC DNA]</scope>
    <source>
        <strain evidence="1 2">SNTW101c</strain>
    </source>
</reference>
<gene>
    <name evidence="1" type="ORF">SNTW_02860</name>
</gene>
<evidence type="ECO:0000313" key="2">
    <source>
        <dbReference type="Proteomes" id="UP000317935"/>
    </source>
</evidence>
<protein>
    <submittedName>
        <fullName evidence="1">Uncharacterized protein</fullName>
    </submittedName>
</protein>